<evidence type="ECO:0000313" key="5">
    <source>
        <dbReference type="Proteomes" id="UP001596997"/>
    </source>
</evidence>
<protein>
    <submittedName>
        <fullName evidence="4">T9SS type A sorting domain-containing protein</fullName>
    </submittedName>
</protein>
<dbReference type="RefSeq" id="WP_377712101.1">
    <property type="nucleotide sequence ID" value="NZ_JBHTJM010000001.1"/>
</dbReference>
<feature type="chain" id="PRO_5046714927" evidence="2">
    <location>
        <begin position="19"/>
        <end position="859"/>
    </location>
</feature>
<evidence type="ECO:0000313" key="4">
    <source>
        <dbReference type="EMBL" id="MFD0962437.1"/>
    </source>
</evidence>
<dbReference type="EMBL" id="JBHTJM010000001">
    <property type="protein sequence ID" value="MFD0962437.1"/>
    <property type="molecule type" value="Genomic_DNA"/>
</dbReference>
<comment type="caution">
    <text evidence="4">The sequence shown here is derived from an EMBL/GenBank/DDBJ whole genome shotgun (WGS) entry which is preliminary data.</text>
</comment>
<dbReference type="NCBIfam" id="NF041518">
    <property type="entry name" value="choice_anch_Q"/>
    <property type="match status" value="1"/>
</dbReference>
<feature type="domain" description="Secretion system C-terminal sorting" evidence="3">
    <location>
        <begin position="792"/>
        <end position="856"/>
    </location>
</feature>
<dbReference type="Proteomes" id="UP001596997">
    <property type="component" value="Unassembled WGS sequence"/>
</dbReference>
<evidence type="ECO:0000256" key="1">
    <source>
        <dbReference type="ARBA" id="ARBA00022729"/>
    </source>
</evidence>
<gene>
    <name evidence="4" type="ORF">ACFQ1O_00290</name>
</gene>
<organism evidence="4 5">
    <name type="scientific">Pseudofulvibacter geojedonensis</name>
    <dbReference type="NCBI Taxonomy" id="1123758"/>
    <lineage>
        <taxon>Bacteria</taxon>
        <taxon>Pseudomonadati</taxon>
        <taxon>Bacteroidota</taxon>
        <taxon>Flavobacteriia</taxon>
        <taxon>Flavobacteriales</taxon>
        <taxon>Flavobacteriaceae</taxon>
        <taxon>Pseudofulvibacter</taxon>
    </lineage>
</organism>
<evidence type="ECO:0000256" key="2">
    <source>
        <dbReference type="SAM" id="SignalP"/>
    </source>
</evidence>
<dbReference type="InterPro" id="IPR013320">
    <property type="entry name" value="ConA-like_dom_sf"/>
</dbReference>
<dbReference type="NCBIfam" id="TIGR04183">
    <property type="entry name" value="Por_Secre_tail"/>
    <property type="match status" value="1"/>
</dbReference>
<dbReference type="Gene3D" id="2.60.120.200">
    <property type="match status" value="1"/>
</dbReference>
<dbReference type="Gene3D" id="2.160.20.10">
    <property type="entry name" value="Single-stranded right-handed beta-helix, Pectin lyase-like"/>
    <property type="match status" value="1"/>
</dbReference>
<accession>A0ABW3HYL5</accession>
<dbReference type="Pfam" id="PF13385">
    <property type="entry name" value="Laminin_G_3"/>
    <property type="match status" value="1"/>
</dbReference>
<reference evidence="5" key="1">
    <citation type="journal article" date="2019" name="Int. J. Syst. Evol. Microbiol.">
        <title>The Global Catalogue of Microorganisms (GCM) 10K type strain sequencing project: providing services to taxonomists for standard genome sequencing and annotation.</title>
        <authorList>
            <consortium name="The Broad Institute Genomics Platform"/>
            <consortium name="The Broad Institute Genome Sequencing Center for Infectious Disease"/>
            <person name="Wu L."/>
            <person name="Ma J."/>
        </authorList>
    </citation>
    <scope>NUCLEOTIDE SEQUENCE [LARGE SCALE GENOMIC DNA]</scope>
    <source>
        <strain evidence="5">CCUG 62114</strain>
    </source>
</reference>
<keyword evidence="5" id="KW-1185">Reference proteome</keyword>
<dbReference type="InterPro" id="IPR026444">
    <property type="entry name" value="Secre_tail"/>
</dbReference>
<dbReference type="SUPFAM" id="SSF49899">
    <property type="entry name" value="Concanavalin A-like lectins/glucanases"/>
    <property type="match status" value="1"/>
</dbReference>
<proteinExistence type="predicted"/>
<dbReference type="Pfam" id="PF18962">
    <property type="entry name" value="Por_Secre_tail"/>
    <property type="match status" value="1"/>
</dbReference>
<feature type="signal peptide" evidence="2">
    <location>
        <begin position="1"/>
        <end position="18"/>
    </location>
</feature>
<evidence type="ECO:0000259" key="3">
    <source>
        <dbReference type="Pfam" id="PF18962"/>
    </source>
</evidence>
<keyword evidence="1 2" id="KW-0732">Signal</keyword>
<dbReference type="SUPFAM" id="SSF51126">
    <property type="entry name" value="Pectin lyase-like"/>
    <property type="match status" value="1"/>
</dbReference>
<dbReference type="InterPro" id="IPR012334">
    <property type="entry name" value="Pectin_lyas_fold"/>
</dbReference>
<sequence length="859" mass="92568">MKTKQLYVLLLIYGFASAQISTTNIRAKYNFANGAVLEDSSVGGNDFTQTGTALTEVNDRFDSAPTSAINLNGDYLTRPNISIAGSNPFSDAFDLSYSFWLKTNTNTSDIKTIIDDSTRDTSAGFDSNDIGYYIFYRNGKINLSSRFVVTNPGNNPSVIGYGHEHPMVISDGEWHHIVITFSATEDISSSNFTSNIYIDNVLDTHTIVSAPITTSPITNGNVTVANSRYNHLPIANRYSDVIDDILIYNRRFTAAEVETLANYNNYCFKASTSILSISDITNTTAKVTIASDGDVYDLAYHKTSEPFSNATIITNISSTTVSSIVNLIGLDVFTDYEVYIKKQCVNNPNWSDSKNFQTTQPNPKIYVNKNATGNNDGTSWANAYTDLQTALNIATSSVDVWVAKGIYKPIATTDRSASFVLNTNLFGGFEGTETTLSDRDITKIHTTNETILSGDLLGDDDATVDFNDLTRDDNSRHVVEVIANNIEINGVTVKDGYADATSGSDRFGAGIYKAISVTDLIIKNCVIKNNVALSGAGLSITSNDTSSITIDACVIEHNLANVGAGIDYHLSGSSETINISITNSLFNANKTANNTALSRTGTGGAAARLRAYFNNVILNASIVNNTFVNNVSLGTANTNAGNFPVITLSRNNGKLGNITIANNIFWGNTENGGQLSKSIGKSASSSEEFNNTNNVGTVGTLQVTNNTDEDGFSTFPSAPTGTYVTDPNLNPAFQLSTGSYAIDTGNNSLATTAADLLGNQRIFNATVDRGAYEFGAPPLGIADNDLLEAFKIHPNPVQNSLNIQLEESLEKVEIYSIQGQKVLENNTSEINVSNLSLGMYLLKVYTQNGKVGVKRFIKN</sequence>
<dbReference type="InterPro" id="IPR011050">
    <property type="entry name" value="Pectin_lyase_fold/virulence"/>
</dbReference>
<dbReference type="InterPro" id="IPR059226">
    <property type="entry name" value="Choice_anch_Q_dom"/>
</dbReference>
<name>A0ABW3HYL5_9FLAO</name>